<dbReference type="InterPro" id="IPR029151">
    <property type="entry name" value="Sensor-like_sf"/>
</dbReference>
<dbReference type="InterPro" id="IPR037522">
    <property type="entry name" value="HD_GYP_dom"/>
</dbReference>
<evidence type="ECO:0000256" key="3">
    <source>
        <dbReference type="ARBA" id="ARBA00022553"/>
    </source>
</evidence>
<dbReference type="InterPro" id="IPR052155">
    <property type="entry name" value="Biofilm_reg_signaling"/>
</dbReference>
<feature type="transmembrane region" description="Helical" evidence="12">
    <location>
        <begin position="294"/>
        <end position="312"/>
    </location>
</feature>
<evidence type="ECO:0000313" key="19">
    <source>
        <dbReference type="Proteomes" id="UP000617402"/>
    </source>
</evidence>
<evidence type="ECO:0000256" key="6">
    <source>
        <dbReference type="ARBA" id="ARBA00022741"/>
    </source>
</evidence>
<evidence type="ECO:0000259" key="16">
    <source>
        <dbReference type="PROSITE" id="PS51831"/>
    </source>
</evidence>
<evidence type="ECO:0000259" key="14">
    <source>
        <dbReference type="PROSITE" id="PS50113"/>
    </source>
</evidence>
<feature type="domain" description="PAC" evidence="14">
    <location>
        <begin position="583"/>
        <end position="634"/>
    </location>
</feature>
<keyword evidence="6" id="KW-0547">Nucleotide-binding</keyword>
<dbReference type="Gene3D" id="1.10.3210.10">
    <property type="entry name" value="Hypothetical protein af1432"/>
    <property type="match status" value="1"/>
</dbReference>
<feature type="domain" description="PAS" evidence="13">
    <location>
        <begin position="510"/>
        <end position="566"/>
    </location>
</feature>
<feature type="domain" description="GGDEF" evidence="15">
    <location>
        <begin position="662"/>
        <end position="793"/>
    </location>
</feature>
<dbReference type="Gene3D" id="3.30.450.20">
    <property type="entry name" value="PAS domain"/>
    <property type="match status" value="3"/>
</dbReference>
<evidence type="ECO:0000256" key="7">
    <source>
        <dbReference type="ARBA" id="ARBA00022777"/>
    </source>
</evidence>
<dbReference type="CDD" id="cd00130">
    <property type="entry name" value="PAS"/>
    <property type="match status" value="2"/>
</dbReference>
<keyword evidence="3" id="KW-0597">Phosphoprotein</keyword>
<evidence type="ECO:0000313" key="18">
    <source>
        <dbReference type="EMBL" id="MBC9786072.1"/>
    </source>
</evidence>
<dbReference type="Pfam" id="PF02743">
    <property type="entry name" value="dCache_1"/>
    <property type="match status" value="1"/>
</dbReference>
<keyword evidence="2" id="KW-1003">Cell membrane</keyword>
<comment type="caution">
    <text evidence="18">The sequence shown here is derived from an EMBL/GenBank/DDBJ whole genome shotgun (WGS) entry which is preliminary data.</text>
</comment>
<dbReference type="InterPro" id="IPR000014">
    <property type="entry name" value="PAS"/>
</dbReference>
<dbReference type="InterPro" id="IPR013767">
    <property type="entry name" value="PAS_fold"/>
</dbReference>
<dbReference type="PROSITE" id="PS51831">
    <property type="entry name" value="HD"/>
    <property type="match status" value="1"/>
</dbReference>
<evidence type="ECO:0000256" key="11">
    <source>
        <dbReference type="ARBA" id="ARBA00023136"/>
    </source>
</evidence>
<keyword evidence="7" id="KW-0418">Kinase</keyword>
<feature type="domain" description="PAS" evidence="13">
    <location>
        <begin position="385"/>
        <end position="455"/>
    </location>
</feature>
<dbReference type="SUPFAM" id="SSF103190">
    <property type="entry name" value="Sensory domain-like"/>
    <property type="match status" value="1"/>
</dbReference>
<dbReference type="Gene3D" id="3.30.70.270">
    <property type="match status" value="1"/>
</dbReference>
<evidence type="ECO:0000259" key="17">
    <source>
        <dbReference type="PROSITE" id="PS51832"/>
    </source>
</evidence>
<dbReference type="InterPro" id="IPR006674">
    <property type="entry name" value="HD_domain"/>
</dbReference>
<evidence type="ECO:0000256" key="4">
    <source>
        <dbReference type="ARBA" id="ARBA00022679"/>
    </source>
</evidence>
<reference evidence="18 19" key="1">
    <citation type="submission" date="2020-07" db="EMBL/GenBank/DDBJ databases">
        <title>Draft whole-genome sequence of Heliobacterium chlorum DSM 3682, type strain.</title>
        <authorList>
            <person name="Kyndt J.A."/>
            <person name="Meyer T.E."/>
            <person name="Imhoff J.F."/>
        </authorList>
    </citation>
    <scope>NUCLEOTIDE SEQUENCE [LARGE SCALE GENOMIC DNA]</scope>
    <source>
        <strain evidence="18 19">DSM 3682</strain>
    </source>
</reference>
<dbReference type="Pfam" id="PF13487">
    <property type="entry name" value="HD_5"/>
    <property type="match status" value="1"/>
</dbReference>
<dbReference type="PROSITE" id="PS50112">
    <property type="entry name" value="PAS"/>
    <property type="match status" value="2"/>
</dbReference>
<dbReference type="SMART" id="SM00471">
    <property type="entry name" value="HDc"/>
    <property type="match status" value="1"/>
</dbReference>
<evidence type="ECO:0000256" key="1">
    <source>
        <dbReference type="ARBA" id="ARBA00004651"/>
    </source>
</evidence>
<dbReference type="EMBL" id="JACVHF010000024">
    <property type="protein sequence ID" value="MBC9786072.1"/>
    <property type="molecule type" value="Genomic_DNA"/>
</dbReference>
<dbReference type="CDD" id="cd12912">
    <property type="entry name" value="PDC2_MCP_like"/>
    <property type="match status" value="1"/>
</dbReference>
<dbReference type="CDD" id="cd12914">
    <property type="entry name" value="PDC1_DGC_like"/>
    <property type="match status" value="1"/>
</dbReference>
<dbReference type="CDD" id="cd01949">
    <property type="entry name" value="GGDEF"/>
    <property type="match status" value="1"/>
</dbReference>
<keyword evidence="9 12" id="KW-1133">Transmembrane helix</keyword>
<dbReference type="SMART" id="SM00091">
    <property type="entry name" value="PAS"/>
    <property type="match status" value="2"/>
</dbReference>
<keyword evidence="10" id="KW-0902">Two-component regulatory system</keyword>
<dbReference type="PANTHER" id="PTHR44757">
    <property type="entry name" value="DIGUANYLATE CYCLASE DGCP"/>
    <property type="match status" value="1"/>
</dbReference>
<dbReference type="NCBIfam" id="TIGR00254">
    <property type="entry name" value="GGDEF"/>
    <property type="match status" value="1"/>
</dbReference>
<dbReference type="PANTHER" id="PTHR44757:SF2">
    <property type="entry name" value="BIOFILM ARCHITECTURE MAINTENANCE PROTEIN MBAA"/>
    <property type="match status" value="1"/>
</dbReference>
<organism evidence="18 19">
    <name type="scientific">Heliobacterium chlorum</name>
    <dbReference type="NCBI Taxonomy" id="2698"/>
    <lineage>
        <taxon>Bacteria</taxon>
        <taxon>Bacillati</taxon>
        <taxon>Bacillota</taxon>
        <taxon>Clostridia</taxon>
        <taxon>Eubacteriales</taxon>
        <taxon>Heliobacteriaceae</taxon>
        <taxon>Heliobacterium</taxon>
    </lineage>
</organism>
<evidence type="ECO:0000256" key="2">
    <source>
        <dbReference type="ARBA" id="ARBA00022475"/>
    </source>
</evidence>
<dbReference type="PROSITE" id="PS50113">
    <property type="entry name" value="PAC"/>
    <property type="match status" value="2"/>
</dbReference>
<keyword evidence="8" id="KW-0067">ATP-binding</keyword>
<keyword evidence="19" id="KW-1185">Reference proteome</keyword>
<dbReference type="Pfam" id="PF00990">
    <property type="entry name" value="GGDEF"/>
    <property type="match status" value="1"/>
</dbReference>
<dbReference type="InterPro" id="IPR043128">
    <property type="entry name" value="Rev_trsase/Diguanyl_cyclase"/>
</dbReference>
<protein>
    <submittedName>
        <fullName evidence="18">PAS domain S-box protein</fullName>
    </submittedName>
</protein>
<feature type="domain" description="PAC" evidence="14">
    <location>
        <begin position="459"/>
        <end position="509"/>
    </location>
</feature>
<dbReference type="Proteomes" id="UP000617402">
    <property type="component" value="Unassembled WGS sequence"/>
</dbReference>
<dbReference type="InterPro" id="IPR000700">
    <property type="entry name" value="PAS-assoc_C"/>
</dbReference>
<dbReference type="Pfam" id="PF00989">
    <property type="entry name" value="PAS"/>
    <property type="match status" value="1"/>
</dbReference>
<evidence type="ECO:0000259" key="13">
    <source>
        <dbReference type="PROSITE" id="PS50112"/>
    </source>
</evidence>
<dbReference type="NCBIfam" id="TIGR00229">
    <property type="entry name" value="sensory_box"/>
    <property type="match status" value="2"/>
</dbReference>
<dbReference type="InterPro" id="IPR001610">
    <property type="entry name" value="PAC"/>
</dbReference>
<keyword evidence="11 12" id="KW-0472">Membrane</keyword>
<evidence type="ECO:0000256" key="9">
    <source>
        <dbReference type="ARBA" id="ARBA00022989"/>
    </source>
</evidence>
<dbReference type="SMART" id="SM00086">
    <property type="entry name" value="PAC"/>
    <property type="match status" value="2"/>
</dbReference>
<dbReference type="InterPro" id="IPR000160">
    <property type="entry name" value="GGDEF_dom"/>
</dbReference>
<keyword evidence="4" id="KW-0808">Transferase</keyword>
<evidence type="ECO:0000256" key="8">
    <source>
        <dbReference type="ARBA" id="ARBA00022840"/>
    </source>
</evidence>
<feature type="domain" description="HD" evidence="16">
    <location>
        <begin position="807"/>
        <end position="929"/>
    </location>
</feature>
<keyword evidence="5 12" id="KW-0812">Transmembrane</keyword>
<evidence type="ECO:0000259" key="15">
    <source>
        <dbReference type="PROSITE" id="PS50887"/>
    </source>
</evidence>
<evidence type="ECO:0000256" key="12">
    <source>
        <dbReference type="SAM" id="Phobius"/>
    </source>
</evidence>
<dbReference type="InterPro" id="IPR013656">
    <property type="entry name" value="PAS_4"/>
</dbReference>
<name>A0ABR7T774_HELCL</name>
<dbReference type="PROSITE" id="PS50887">
    <property type="entry name" value="GGDEF"/>
    <property type="match status" value="1"/>
</dbReference>
<dbReference type="RefSeq" id="WP_188041500.1">
    <property type="nucleotide sequence ID" value="NZ_JACVHF010000024.1"/>
</dbReference>
<evidence type="ECO:0000256" key="5">
    <source>
        <dbReference type="ARBA" id="ARBA00022692"/>
    </source>
</evidence>
<dbReference type="InterPro" id="IPR033479">
    <property type="entry name" value="dCache_1"/>
</dbReference>
<dbReference type="CDD" id="cd00077">
    <property type="entry name" value="HDc"/>
    <property type="match status" value="1"/>
</dbReference>
<sequence>MKRWFSKGKELFDIRTLRGLFRFFTLFLMAIPALLTVLIAYYEYDEHKHDAIHHINHTVSMQNAIVDNWVTQKASELRGLAQMEFVQHLNKPMMNQNFQAFLSNYTDFSWVAFVNREGLAEIESPRDKPVDVRERNYFQLALQGREHIFDVLISRATGEPGEPVVTLSYPLFRETGELNGLIVGTIKLSTISKLMENYRFGGEEETYLVDGEGKVITRSGFSQDDRGQNPFPEQNMVNTEGFQKALRGETEGSAYWDYRGQRVIGVSQFIPKLGWVVISEMDEQELLGPFYRKLAFFFGTYVILLLVVLPYIRRLSDRIEIPIQRMMLVSRMIQAGKFEQLKCDDSCDSEPRELSLLCQTIQQMATTIVGDMELLNQSNRTLMESETKYRSLVQNTIVGVYVLQNERFVFVNPRFSEFFGYTEEEVLAMSNYLQLIHSESREMVQGNVHRRLTSQAEPNPYEIRGLKKDGTSIYLEVLGTPVSYEGKPAILGTVVDITRRKLADEAVRENEARFRTLVESIRDLVFTLDMGGRITGIYGEWPETSGYNPAQIIGTHISQVITDVEPFWDHERPQLQTQWGGPIFVEWTVHLPEGVRFYHISLSPIGTSTGDVIGMVGIGRDMTERRQMEEQLRYYCSHDPLTGLYNRAHFQEEMSRLAGSTSPVGVIICDVDGLKSVNDTLGHPVGDKLLTGIGQALTRCVRASDVVARIGGDEFAILLPEGDGKAAQRISQRIRLAVDALNVVHPELPHYVSLGYAVKGDAEKSMIEVFRDADDNMYREKMRHKSRVRKIILRALTMKLDTKERDLMGHMQRVGDLAAQLGAAAGLRADQVNNLRLAGQYHDIGKVAVSREILGKQGMLAPEEYLEVQRHSEVGYRIAQLKTEIAHVADWILFHHERWDGSGYPQQLAREGIPFESRILAIVDAYDVMTHNQPYRHSLTPQEAVAELRRFSGTQFDPRLVSIFVGLIESIIESTEVGES</sequence>
<feature type="domain" description="HD-GYP" evidence="17">
    <location>
        <begin position="785"/>
        <end position="980"/>
    </location>
</feature>
<dbReference type="Pfam" id="PF08448">
    <property type="entry name" value="PAS_4"/>
    <property type="match status" value="1"/>
</dbReference>
<dbReference type="SUPFAM" id="SSF109604">
    <property type="entry name" value="HD-domain/PDEase-like"/>
    <property type="match status" value="1"/>
</dbReference>
<comment type="subcellular location">
    <subcellularLocation>
        <location evidence="1">Cell membrane</location>
        <topology evidence="1">Multi-pass membrane protein</topology>
    </subcellularLocation>
</comment>
<gene>
    <name evidence="18" type="ORF">H1S01_16500</name>
</gene>
<dbReference type="SMART" id="SM00267">
    <property type="entry name" value="GGDEF"/>
    <property type="match status" value="1"/>
</dbReference>
<feature type="transmembrane region" description="Helical" evidence="12">
    <location>
        <begin position="20"/>
        <end position="42"/>
    </location>
</feature>
<proteinExistence type="predicted"/>
<accession>A0ABR7T774</accession>
<evidence type="ECO:0000256" key="10">
    <source>
        <dbReference type="ARBA" id="ARBA00023012"/>
    </source>
</evidence>
<dbReference type="InterPro" id="IPR029787">
    <property type="entry name" value="Nucleotide_cyclase"/>
</dbReference>
<dbReference type="SUPFAM" id="SSF55073">
    <property type="entry name" value="Nucleotide cyclase"/>
    <property type="match status" value="1"/>
</dbReference>
<dbReference type="InterPro" id="IPR035965">
    <property type="entry name" value="PAS-like_dom_sf"/>
</dbReference>
<dbReference type="SUPFAM" id="SSF55785">
    <property type="entry name" value="PYP-like sensor domain (PAS domain)"/>
    <property type="match status" value="2"/>
</dbReference>
<dbReference type="InterPro" id="IPR003607">
    <property type="entry name" value="HD/PDEase_dom"/>
</dbReference>
<dbReference type="PROSITE" id="PS51832">
    <property type="entry name" value="HD_GYP"/>
    <property type="match status" value="1"/>
</dbReference>